<accession>A0ABM0JXZ9</accession>
<dbReference type="Pfam" id="PF00168">
    <property type="entry name" value="C2"/>
    <property type="match status" value="2"/>
</dbReference>
<dbReference type="InterPro" id="IPR002035">
    <property type="entry name" value="VWF_A"/>
</dbReference>
<dbReference type="CDD" id="cd04047">
    <property type="entry name" value="C2B_Copine"/>
    <property type="match status" value="1"/>
</dbReference>
<dbReference type="RefSeq" id="XP_005104195.1">
    <property type="nucleotide sequence ID" value="XM_005104138.3"/>
</dbReference>
<comment type="similarity">
    <text evidence="1">Belongs to the copine family.</text>
</comment>
<dbReference type="Proteomes" id="UP000694888">
    <property type="component" value="Unplaced"/>
</dbReference>
<proteinExistence type="inferred from homology"/>
<dbReference type="GeneID" id="101854269"/>
<evidence type="ECO:0000256" key="1">
    <source>
        <dbReference type="ARBA" id="ARBA00009048"/>
    </source>
</evidence>
<dbReference type="PROSITE" id="PS50004">
    <property type="entry name" value="C2"/>
    <property type="match status" value="2"/>
</dbReference>
<sequence length="814" mass="87349">MSQYGGPPSGAPPYPQSQGTPYPAQGQGSAPYPAQGQGSAPYPAQGQGSAPYPAQGQGSAPYPPQGQGSAPYPAQGQGHSPYPSQDAFPQLQTPGQAAAGAAPYPSGPYPNPAASNPSAPPKPSPPPRPTTGPGQGQQGQAPYPGQSPYPAQGQPPHGQTPYPGQAPYPAQGQAPYPAQGQPPQGQAPYPAQGQAPFPGQGNPPHGQSPYPGQGHPQGQAPYPGQGQAPYPGQASHAGQGHAPYPGQGHQPPAHSAYPGQTQGQGANAPRGGAGGRATNPGADQFKSRVEIRIECKNLLNKDVMSKSDPCAAFYMMRAGRWEEMGRTENVINCLNPRFSQSFVVNYFFEEVQKLLIAVYDLDNSTPQLTDDDFLGQIETTLGQVVSNTPLTAPLLLRNGRKAGQGTISISAEEIKEGTESVHLTFRAQKLDNKDFLGKSDPYLEIQRATPDGRWQVVHRTEVIKNNLNPSWRPFQLSLQTLCGGNRQQNIKIDCYDWDSDGSHDYIGGLTTTFDEMSKAAQQETSWPCVNPSKKAKKRNYKNSGIIVLTTCKLFKEHSFLDYITGGMQINFTVGIDFTASNGNPAQTTSLHYINPYQPNEYMGAIKAVGEVCQDYDTDKLFPALGFGAKIPPNWQVSHEFAINFNPQNPYCQGIDGVLQAYYNCIQTVQLYGPTNAAPIIQHVSKFAAMAQREEGSKGAHAYFVLLMLTDGVLSDMSNTRSAIVAASELPMSLIIVGVGNADFSDMEILDGDNGVLRAPGGQPCKRDIVQFVPFREFKNSTPVELARSVLAEVPKQVTGYYKMRGMQPLKNPRV</sequence>
<feature type="region of interest" description="Disordered" evidence="3">
    <location>
        <begin position="1"/>
        <end position="285"/>
    </location>
</feature>
<evidence type="ECO:0000313" key="6">
    <source>
        <dbReference type="RefSeq" id="XP_005104195.1"/>
    </source>
</evidence>
<dbReference type="InterPro" id="IPR036465">
    <property type="entry name" value="vWFA_dom_sf"/>
</dbReference>
<feature type="compositionally biased region" description="Low complexity" evidence="3">
    <location>
        <begin position="138"/>
        <end position="235"/>
    </location>
</feature>
<dbReference type="PANTHER" id="PTHR10857">
    <property type="entry name" value="COPINE"/>
    <property type="match status" value="1"/>
</dbReference>
<dbReference type="SMART" id="SM00239">
    <property type="entry name" value="C2"/>
    <property type="match status" value="2"/>
</dbReference>
<gene>
    <name evidence="6 7" type="primary">LOC101854269</name>
</gene>
<dbReference type="RefSeq" id="XP_005104196.1">
    <property type="nucleotide sequence ID" value="XM_005104139.3"/>
</dbReference>
<dbReference type="Gene3D" id="2.60.40.150">
    <property type="entry name" value="C2 domain"/>
    <property type="match status" value="2"/>
</dbReference>
<evidence type="ECO:0000259" key="4">
    <source>
        <dbReference type="PROSITE" id="PS50004"/>
    </source>
</evidence>
<keyword evidence="5" id="KW-1185">Reference proteome</keyword>
<dbReference type="InterPro" id="IPR045052">
    <property type="entry name" value="Copine"/>
</dbReference>
<evidence type="ECO:0000313" key="5">
    <source>
        <dbReference type="Proteomes" id="UP000694888"/>
    </source>
</evidence>
<keyword evidence="2" id="KW-0677">Repeat</keyword>
<feature type="domain" description="C2" evidence="4">
    <location>
        <begin position="403"/>
        <end position="527"/>
    </location>
</feature>
<evidence type="ECO:0000313" key="7">
    <source>
        <dbReference type="RefSeq" id="XP_005104196.1"/>
    </source>
</evidence>
<dbReference type="CDD" id="cd04048">
    <property type="entry name" value="C2A_Copine"/>
    <property type="match status" value="1"/>
</dbReference>
<dbReference type="InterPro" id="IPR000008">
    <property type="entry name" value="C2_dom"/>
</dbReference>
<dbReference type="InterPro" id="IPR010734">
    <property type="entry name" value="Copine_C"/>
</dbReference>
<protein>
    <submittedName>
        <fullName evidence="6 7">Copine-3 isoform X1</fullName>
    </submittedName>
</protein>
<dbReference type="SUPFAM" id="SSF49562">
    <property type="entry name" value="C2 domain (Calcium/lipid-binding domain, CaLB)"/>
    <property type="match status" value="2"/>
</dbReference>
<feature type="compositionally biased region" description="Low complexity" evidence="3">
    <location>
        <begin position="263"/>
        <end position="282"/>
    </location>
</feature>
<name>A0ABM0JXZ9_APLCA</name>
<evidence type="ECO:0000256" key="2">
    <source>
        <dbReference type="ARBA" id="ARBA00022737"/>
    </source>
</evidence>
<dbReference type="SMART" id="SM00327">
    <property type="entry name" value="VWA"/>
    <property type="match status" value="1"/>
</dbReference>
<dbReference type="InterPro" id="IPR037768">
    <property type="entry name" value="C2B_Copine"/>
</dbReference>
<feature type="compositionally biased region" description="Low complexity" evidence="3">
    <location>
        <begin position="89"/>
        <end position="104"/>
    </location>
</feature>
<dbReference type="InterPro" id="IPR035892">
    <property type="entry name" value="C2_domain_sf"/>
</dbReference>
<dbReference type="PANTHER" id="PTHR10857:SF102">
    <property type="entry name" value="C2 DOMAIN-CONTAINING PROTEIN"/>
    <property type="match status" value="1"/>
</dbReference>
<feature type="domain" description="C2" evidence="4">
    <location>
        <begin position="269"/>
        <end position="394"/>
    </location>
</feature>
<feature type="compositionally biased region" description="Pro residues" evidence="3">
    <location>
        <begin position="118"/>
        <end position="130"/>
    </location>
</feature>
<reference evidence="6 7" key="1">
    <citation type="submission" date="2025-05" db="UniProtKB">
        <authorList>
            <consortium name="RefSeq"/>
        </authorList>
    </citation>
    <scope>IDENTIFICATION</scope>
</reference>
<dbReference type="SUPFAM" id="SSF53300">
    <property type="entry name" value="vWA-like"/>
    <property type="match status" value="1"/>
</dbReference>
<evidence type="ECO:0000256" key="3">
    <source>
        <dbReference type="SAM" id="MobiDB-lite"/>
    </source>
</evidence>
<dbReference type="Pfam" id="PF07002">
    <property type="entry name" value="Copine"/>
    <property type="match status" value="1"/>
</dbReference>
<organism evidence="5 7">
    <name type="scientific">Aplysia californica</name>
    <name type="common">California sea hare</name>
    <dbReference type="NCBI Taxonomy" id="6500"/>
    <lineage>
        <taxon>Eukaryota</taxon>
        <taxon>Metazoa</taxon>
        <taxon>Spiralia</taxon>
        <taxon>Lophotrochozoa</taxon>
        <taxon>Mollusca</taxon>
        <taxon>Gastropoda</taxon>
        <taxon>Heterobranchia</taxon>
        <taxon>Euthyneura</taxon>
        <taxon>Tectipleura</taxon>
        <taxon>Aplysiida</taxon>
        <taxon>Aplysioidea</taxon>
        <taxon>Aplysiidae</taxon>
        <taxon>Aplysia</taxon>
    </lineage>
</organism>